<dbReference type="SUPFAM" id="SSF56529">
    <property type="entry name" value="FAH"/>
    <property type="match status" value="1"/>
</dbReference>
<dbReference type="AlphaFoldDB" id="T0I8Q2"/>
<evidence type="ECO:0000313" key="4">
    <source>
        <dbReference type="EMBL" id="EQB08060.1"/>
    </source>
</evidence>
<dbReference type="Gene3D" id="3.90.850.10">
    <property type="entry name" value="Fumarylacetoacetase-like, C-terminal domain"/>
    <property type="match status" value="1"/>
</dbReference>
<evidence type="ECO:0000256" key="2">
    <source>
        <dbReference type="ARBA" id="ARBA00022723"/>
    </source>
</evidence>
<name>T0I8Q2_9SPHN</name>
<dbReference type="Pfam" id="PF01557">
    <property type="entry name" value="FAA_hydrolase"/>
    <property type="match status" value="1"/>
</dbReference>
<protein>
    <recommendedName>
        <fullName evidence="3">Fumarylacetoacetase-like C-terminal domain-containing protein</fullName>
    </recommendedName>
</protein>
<evidence type="ECO:0000313" key="5">
    <source>
        <dbReference type="Proteomes" id="UP000015525"/>
    </source>
</evidence>
<dbReference type="PANTHER" id="PTHR42796">
    <property type="entry name" value="FUMARYLACETOACETATE HYDROLASE DOMAIN-CONTAINING PROTEIN 2A-RELATED"/>
    <property type="match status" value="1"/>
</dbReference>
<proteinExistence type="inferred from homology"/>
<gene>
    <name evidence="4" type="ORF">L288_09025</name>
</gene>
<dbReference type="InterPro" id="IPR051121">
    <property type="entry name" value="FAH"/>
</dbReference>
<feature type="domain" description="Fumarylacetoacetase-like C-terminal" evidence="3">
    <location>
        <begin position="76"/>
        <end position="302"/>
    </location>
</feature>
<dbReference type="InterPro" id="IPR036663">
    <property type="entry name" value="Fumarylacetoacetase_C_sf"/>
</dbReference>
<dbReference type="InterPro" id="IPR011234">
    <property type="entry name" value="Fumarylacetoacetase-like_C"/>
</dbReference>
<comment type="caution">
    <text evidence="4">The sequence shown here is derived from an EMBL/GenBank/DDBJ whole genome shotgun (WGS) entry which is preliminary data.</text>
</comment>
<comment type="similarity">
    <text evidence="1">Belongs to the FAH family.</text>
</comment>
<sequence>MFSQASGDRWPGIVQNGRVLPLSRLLDGAPGTVDALLADWSRWDAAIGAAMQSAPQDGWQDEQTLTAHMPNMPGDVFGSGANYRKHVVDIIVDTGPGEFKDMTPEERRIAGGKVMDARAAGGRPFVFVANRGALAGPDTELVLPHDHAEPDWELELAVVIGQPAYRVSLDKALDCVAGYSIMNDITSRDLNARPDMPQLGMDWLASKGAPGFKVYGPYITPARFVPDPQKLHVRLSLNDRVMQDEGTDDMIFPVARIIHFIATYTPLRPGDIIMTGSPSGNGTHYNRYLQPGDVMRGEIDGLVGAQVVRCVADPLAPDAATNARKAEAAA</sequence>
<dbReference type="Proteomes" id="UP000015525">
    <property type="component" value="Unassembled WGS sequence"/>
</dbReference>
<accession>T0I8Q2</accession>
<dbReference type="PANTHER" id="PTHR42796:SF4">
    <property type="entry name" value="FUMARYLACETOACETATE HYDROLASE DOMAIN-CONTAINING PROTEIN 2A"/>
    <property type="match status" value="1"/>
</dbReference>
<dbReference type="GO" id="GO:0044281">
    <property type="term" value="P:small molecule metabolic process"/>
    <property type="evidence" value="ECO:0007669"/>
    <property type="project" value="UniProtKB-ARBA"/>
</dbReference>
<reference evidence="4 5" key="1">
    <citation type="journal article" date="2013" name="Genome Announc.">
        <title>Draft Genome Sequence of Sphingobium quisquiliarum Strain P25T, a Novel Hexachlorocyclohexane (HCH)-Degrading Bacterium Isolated from an HCH Dumpsite.</title>
        <authorList>
            <person name="Kumar Singh A."/>
            <person name="Sangwan N."/>
            <person name="Sharma A."/>
            <person name="Gupta V."/>
            <person name="Khurana J.P."/>
            <person name="Lal R."/>
        </authorList>
    </citation>
    <scope>NUCLEOTIDE SEQUENCE [LARGE SCALE GENOMIC DNA]</scope>
    <source>
        <strain evidence="4 5">P25</strain>
    </source>
</reference>
<keyword evidence="5" id="KW-1185">Reference proteome</keyword>
<dbReference type="GO" id="GO:0046872">
    <property type="term" value="F:metal ion binding"/>
    <property type="evidence" value="ECO:0007669"/>
    <property type="project" value="UniProtKB-KW"/>
</dbReference>
<dbReference type="GO" id="GO:0003824">
    <property type="term" value="F:catalytic activity"/>
    <property type="evidence" value="ECO:0007669"/>
    <property type="project" value="InterPro"/>
</dbReference>
<dbReference type="EMBL" id="ATHO01000072">
    <property type="protein sequence ID" value="EQB08060.1"/>
    <property type="molecule type" value="Genomic_DNA"/>
</dbReference>
<evidence type="ECO:0000256" key="1">
    <source>
        <dbReference type="ARBA" id="ARBA00010211"/>
    </source>
</evidence>
<organism evidence="4 5">
    <name type="scientific">Sphingobium quisquiliarum P25</name>
    <dbReference type="NCBI Taxonomy" id="1329909"/>
    <lineage>
        <taxon>Bacteria</taxon>
        <taxon>Pseudomonadati</taxon>
        <taxon>Pseudomonadota</taxon>
        <taxon>Alphaproteobacteria</taxon>
        <taxon>Sphingomonadales</taxon>
        <taxon>Sphingomonadaceae</taxon>
        <taxon>Sphingobium</taxon>
    </lineage>
</organism>
<dbReference type="PATRIC" id="fig|1329909.3.peg.1748"/>
<keyword evidence="2" id="KW-0479">Metal-binding</keyword>
<evidence type="ECO:0000259" key="3">
    <source>
        <dbReference type="Pfam" id="PF01557"/>
    </source>
</evidence>